<proteinExistence type="predicted"/>
<sequence length="296" mass="33153">MATAERREARRRKLLQNPEDRLQRILGSRLNHPTTSRSQFEPSESLLNSASTEKQDVSNEKKLVTDPKPSENITVEKDVLSVTKDVEDQTDDRKTTEETVCESQDIETDRGNYLDNEFKDVPEATSLSQNPCTVPSPPVAGVKETVEHVSLGSKSGIWTRVIFNVTLAFVLVSKWTYVNLEVLLSTNGKQGPVKSQKVLIQSESMIWPFLALQLLFVCVPSFRQTSHSAYISMLTVALQLCSIPIEFTHKVNFILTALLAAFKDFGVFLFSVIVIYCAVEYSITTGLLKYVLSTID</sequence>
<comment type="caution">
    <text evidence="3">The sequence shown here is derived from an EMBL/GenBank/DDBJ whole genome shotgun (WGS) entry which is preliminary data.</text>
</comment>
<feature type="compositionally biased region" description="Polar residues" evidence="1">
    <location>
        <begin position="31"/>
        <end position="52"/>
    </location>
</feature>
<evidence type="ECO:0000313" key="4">
    <source>
        <dbReference type="Proteomes" id="UP001163046"/>
    </source>
</evidence>
<evidence type="ECO:0000256" key="1">
    <source>
        <dbReference type="SAM" id="MobiDB-lite"/>
    </source>
</evidence>
<feature type="region of interest" description="Disordered" evidence="1">
    <location>
        <begin position="1"/>
        <end position="105"/>
    </location>
</feature>
<feature type="compositionally biased region" description="Basic and acidic residues" evidence="1">
    <location>
        <begin position="53"/>
        <end position="97"/>
    </location>
</feature>
<evidence type="ECO:0000256" key="2">
    <source>
        <dbReference type="SAM" id="Phobius"/>
    </source>
</evidence>
<organism evidence="3 4">
    <name type="scientific">Desmophyllum pertusum</name>
    <dbReference type="NCBI Taxonomy" id="174260"/>
    <lineage>
        <taxon>Eukaryota</taxon>
        <taxon>Metazoa</taxon>
        <taxon>Cnidaria</taxon>
        <taxon>Anthozoa</taxon>
        <taxon>Hexacorallia</taxon>
        <taxon>Scleractinia</taxon>
        <taxon>Caryophylliina</taxon>
        <taxon>Caryophylliidae</taxon>
        <taxon>Desmophyllum</taxon>
    </lineage>
</organism>
<dbReference type="Proteomes" id="UP001163046">
    <property type="component" value="Unassembled WGS sequence"/>
</dbReference>
<dbReference type="PANTHER" id="PTHR15026">
    <property type="entry name" value="CALCIUM-SIGNAL MODULATING CYCLOPHILIN LIGAND CAML"/>
    <property type="match status" value="1"/>
</dbReference>
<feature type="transmembrane region" description="Helical" evidence="2">
    <location>
        <begin position="205"/>
        <end position="222"/>
    </location>
</feature>
<feature type="transmembrane region" description="Helical" evidence="2">
    <location>
        <begin position="253"/>
        <end position="279"/>
    </location>
</feature>
<dbReference type="GO" id="GO:0043529">
    <property type="term" value="C:GET complex"/>
    <property type="evidence" value="ECO:0007669"/>
    <property type="project" value="TreeGrafter"/>
</dbReference>
<dbReference type="AlphaFoldDB" id="A0A9X0D556"/>
<dbReference type="OrthoDB" id="5969632at2759"/>
<gene>
    <name evidence="3" type="ORF">OS493_012423</name>
</gene>
<keyword evidence="2" id="KW-1133">Transmembrane helix</keyword>
<name>A0A9X0D556_9CNID</name>
<dbReference type="EMBL" id="MU825878">
    <property type="protein sequence ID" value="KAJ7386083.1"/>
    <property type="molecule type" value="Genomic_DNA"/>
</dbReference>
<accession>A0A9X0D556</accession>
<dbReference type="InterPro" id="IPR016719">
    <property type="entry name" value="CAMLG"/>
</dbReference>
<evidence type="ECO:0000313" key="3">
    <source>
        <dbReference type="EMBL" id="KAJ7386083.1"/>
    </source>
</evidence>
<dbReference type="PANTHER" id="PTHR15026:SF0">
    <property type="entry name" value="GUIDED ENTRY OF TAIL-ANCHORED PROTEINS FACTOR CAMLG"/>
    <property type="match status" value="1"/>
</dbReference>
<protein>
    <submittedName>
        <fullName evidence="3">Uncharacterized protein</fullName>
    </submittedName>
</protein>
<dbReference type="GO" id="GO:0071816">
    <property type="term" value="P:tail-anchored membrane protein insertion into ER membrane"/>
    <property type="evidence" value="ECO:0007669"/>
    <property type="project" value="TreeGrafter"/>
</dbReference>
<keyword evidence="2" id="KW-0812">Transmembrane</keyword>
<keyword evidence="4" id="KW-1185">Reference proteome</keyword>
<feature type="transmembrane region" description="Helical" evidence="2">
    <location>
        <begin position="157"/>
        <end position="177"/>
    </location>
</feature>
<reference evidence="3" key="1">
    <citation type="submission" date="2023-01" db="EMBL/GenBank/DDBJ databases">
        <title>Genome assembly of the deep-sea coral Lophelia pertusa.</title>
        <authorList>
            <person name="Herrera S."/>
            <person name="Cordes E."/>
        </authorList>
    </citation>
    <scope>NUCLEOTIDE SEQUENCE</scope>
    <source>
        <strain evidence="3">USNM1676648</strain>
        <tissue evidence="3">Polyp</tissue>
    </source>
</reference>
<keyword evidence="2" id="KW-0472">Membrane</keyword>